<protein>
    <recommendedName>
        <fullName evidence="9">Membrane protein BRI3</fullName>
    </recommendedName>
    <alternativeName>
        <fullName evidence="10">Brain protein I3</fullName>
    </alternativeName>
</protein>
<dbReference type="InterPro" id="IPR019317">
    <property type="entry name" value="BRI3"/>
</dbReference>
<evidence type="ECO:0000313" key="14">
    <source>
        <dbReference type="EMBL" id="ORX92584.1"/>
    </source>
</evidence>
<organism evidence="14 15">
    <name type="scientific">Basidiobolus meristosporus CBS 931.73</name>
    <dbReference type="NCBI Taxonomy" id="1314790"/>
    <lineage>
        <taxon>Eukaryota</taxon>
        <taxon>Fungi</taxon>
        <taxon>Fungi incertae sedis</taxon>
        <taxon>Zoopagomycota</taxon>
        <taxon>Entomophthoromycotina</taxon>
        <taxon>Basidiobolomycetes</taxon>
        <taxon>Basidiobolales</taxon>
        <taxon>Basidiobolaceae</taxon>
        <taxon>Basidiobolus</taxon>
    </lineage>
</organism>
<evidence type="ECO:0000256" key="11">
    <source>
        <dbReference type="ARBA" id="ARBA00046593"/>
    </source>
</evidence>
<feature type="compositionally biased region" description="Polar residues" evidence="12">
    <location>
        <begin position="19"/>
        <end position="40"/>
    </location>
</feature>
<comment type="similarity">
    <text evidence="3">Belongs to the BRI3 family.</text>
</comment>
<evidence type="ECO:0000256" key="1">
    <source>
        <dbReference type="ARBA" id="ARBA00004155"/>
    </source>
</evidence>
<evidence type="ECO:0000256" key="10">
    <source>
        <dbReference type="ARBA" id="ARBA00035449"/>
    </source>
</evidence>
<keyword evidence="6 13" id="KW-1133">Transmembrane helix</keyword>
<feature type="transmembrane region" description="Helical" evidence="13">
    <location>
        <begin position="127"/>
        <end position="150"/>
    </location>
</feature>
<dbReference type="GO" id="GO:0048471">
    <property type="term" value="C:perinuclear region of cytoplasm"/>
    <property type="evidence" value="ECO:0007669"/>
    <property type="project" value="UniProtKB-SubCell"/>
</dbReference>
<evidence type="ECO:0000256" key="7">
    <source>
        <dbReference type="ARBA" id="ARBA00023136"/>
    </source>
</evidence>
<keyword evidence="15" id="KW-1185">Reference proteome</keyword>
<evidence type="ECO:0000256" key="8">
    <source>
        <dbReference type="ARBA" id="ARBA00023228"/>
    </source>
</evidence>
<evidence type="ECO:0000313" key="15">
    <source>
        <dbReference type="Proteomes" id="UP000193498"/>
    </source>
</evidence>
<name>A0A1Y1Y4Q1_9FUNG</name>
<dbReference type="InParanoid" id="A0A1Y1Y4Q1"/>
<dbReference type="AlphaFoldDB" id="A0A1Y1Y4Q1"/>
<evidence type="ECO:0000256" key="13">
    <source>
        <dbReference type="SAM" id="Phobius"/>
    </source>
</evidence>
<dbReference type="OrthoDB" id="2564984at2759"/>
<proteinExistence type="inferred from homology"/>
<dbReference type="Pfam" id="PF10164">
    <property type="entry name" value="BRI3"/>
    <property type="match status" value="1"/>
</dbReference>
<evidence type="ECO:0000256" key="12">
    <source>
        <dbReference type="SAM" id="MobiDB-lite"/>
    </source>
</evidence>
<feature type="compositionally biased region" description="Basic and acidic residues" evidence="12">
    <location>
        <begin position="1"/>
        <end position="11"/>
    </location>
</feature>
<evidence type="ECO:0000256" key="6">
    <source>
        <dbReference type="ARBA" id="ARBA00022989"/>
    </source>
</evidence>
<evidence type="ECO:0000256" key="5">
    <source>
        <dbReference type="ARBA" id="ARBA00022692"/>
    </source>
</evidence>
<evidence type="ECO:0000256" key="4">
    <source>
        <dbReference type="ARBA" id="ARBA00022490"/>
    </source>
</evidence>
<comment type="caution">
    <text evidence="14">The sequence shown here is derived from an EMBL/GenBank/DDBJ whole genome shotgun (WGS) entry which is preliminary data.</text>
</comment>
<dbReference type="Proteomes" id="UP000193498">
    <property type="component" value="Unassembled WGS sequence"/>
</dbReference>
<comment type="subunit">
    <text evidence="11">Interacts with BRI3BP. Interacts with MGAT1 and IFITM3.</text>
</comment>
<comment type="subcellular location">
    <subcellularLocation>
        <location evidence="2">Cytoplasm</location>
        <location evidence="2">Perinuclear region</location>
    </subcellularLocation>
    <subcellularLocation>
        <location evidence="1">Lysosome membrane</location>
        <topology evidence="1">Multi-pass membrane protein</topology>
    </subcellularLocation>
</comment>
<dbReference type="PANTHER" id="PTHR13551:SF1">
    <property type="entry name" value="MEMBRANE PROTEIN BRI3"/>
    <property type="match status" value="1"/>
</dbReference>
<keyword evidence="5 13" id="KW-0812">Transmembrane</keyword>
<gene>
    <name evidence="14" type="ORF">K493DRAFT_316509</name>
</gene>
<keyword evidence="4" id="KW-0963">Cytoplasm</keyword>
<evidence type="ECO:0000256" key="3">
    <source>
        <dbReference type="ARBA" id="ARBA00008090"/>
    </source>
</evidence>
<keyword evidence="7 13" id="KW-0472">Membrane</keyword>
<keyword evidence="8" id="KW-0458">Lysosome</keyword>
<evidence type="ECO:0000256" key="9">
    <source>
        <dbReference type="ARBA" id="ARBA00035284"/>
    </source>
</evidence>
<dbReference type="PANTHER" id="PTHR13551">
    <property type="entry name" value="BRAIN PROTEIN I3"/>
    <property type="match status" value="1"/>
</dbReference>
<feature type="region of interest" description="Disordered" evidence="12">
    <location>
        <begin position="1"/>
        <end position="49"/>
    </location>
</feature>
<reference evidence="14 15" key="1">
    <citation type="submission" date="2016-07" db="EMBL/GenBank/DDBJ databases">
        <title>Pervasive Adenine N6-methylation of Active Genes in Fungi.</title>
        <authorList>
            <consortium name="DOE Joint Genome Institute"/>
            <person name="Mondo S.J."/>
            <person name="Dannebaum R.O."/>
            <person name="Kuo R.C."/>
            <person name="Labutti K."/>
            <person name="Haridas S."/>
            <person name="Kuo A."/>
            <person name="Salamov A."/>
            <person name="Ahrendt S.R."/>
            <person name="Lipzen A."/>
            <person name="Sullivan W."/>
            <person name="Andreopoulos W.B."/>
            <person name="Clum A."/>
            <person name="Lindquist E."/>
            <person name="Daum C."/>
            <person name="Ramamoorthy G.K."/>
            <person name="Gryganskyi A."/>
            <person name="Culley D."/>
            <person name="Magnuson J.K."/>
            <person name="James T.Y."/>
            <person name="O'Malley M.A."/>
            <person name="Stajich J.E."/>
            <person name="Spatafora J.W."/>
            <person name="Visel A."/>
            <person name="Grigoriev I.V."/>
        </authorList>
    </citation>
    <scope>NUCLEOTIDE SEQUENCE [LARGE SCALE GENOMIC DNA]</scope>
    <source>
        <strain evidence="14 15">CBS 931.73</strain>
    </source>
</reference>
<evidence type="ECO:0000256" key="2">
    <source>
        <dbReference type="ARBA" id="ARBA00004556"/>
    </source>
</evidence>
<sequence length="162" mass="17988">MSAKSNDKESQEVQEALLSHTSPPSYQQSTSAQISNQPGPSHSLYPSLPVSPPFNAANEQYSYQRVENFSTMPQPGYPQYIIIQEPKNNSPFYPFNVPANPIPPTTDFRLASQRCGAGGEHQFDKEYTLGGVFLAVFFFPLGILPCLCMTDKRCKKCGGRFD</sequence>
<accession>A0A1Y1Y4Q1</accession>
<dbReference type="EMBL" id="MCFE01000269">
    <property type="protein sequence ID" value="ORX92584.1"/>
    <property type="molecule type" value="Genomic_DNA"/>
</dbReference>